<feature type="domain" description="SnoaL-like" evidence="1">
    <location>
        <begin position="15"/>
        <end position="139"/>
    </location>
</feature>
<name>A0A5J5J418_9MICO</name>
<accession>A0A5J5J418</accession>
<keyword evidence="3" id="KW-1185">Reference proteome</keyword>
<dbReference type="OrthoDB" id="1492465at2"/>
<gene>
    <name evidence="2" type="ORF">F6B43_12540</name>
</gene>
<comment type="caution">
    <text evidence="2">The sequence shown here is derived from an EMBL/GenBank/DDBJ whole genome shotgun (WGS) entry which is preliminary data.</text>
</comment>
<protein>
    <submittedName>
        <fullName evidence="2">Nuclear transport factor 2 family protein</fullName>
    </submittedName>
</protein>
<dbReference type="Proteomes" id="UP000325827">
    <property type="component" value="Unassembled WGS sequence"/>
</dbReference>
<reference evidence="3" key="1">
    <citation type="submission" date="2019-09" db="EMBL/GenBank/DDBJ databases">
        <title>Mumia zhuanghuii sp. nov. isolated from the intestinal contents of plateau pika (Ochotona curzoniae) in the Qinghai-Tibet plateau of China.</title>
        <authorList>
            <person name="Tian Z."/>
        </authorList>
    </citation>
    <scope>NUCLEOTIDE SEQUENCE [LARGE SCALE GENOMIC DNA]</scope>
    <source>
        <strain evidence="3">JCM 30598</strain>
    </source>
</reference>
<dbReference type="EMBL" id="VYSA01000002">
    <property type="protein sequence ID" value="KAA9108220.1"/>
    <property type="molecule type" value="Genomic_DNA"/>
</dbReference>
<evidence type="ECO:0000313" key="2">
    <source>
        <dbReference type="EMBL" id="KAA9108220.1"/>
    </source>
</evidence>
<dbReference type="CDD" id="cd00531">
    <property type="entry name" value="NTF2_like"/>
    <property type="match status" value="1"/>
</dbReference>
<evidence type="ECO:0000259" key="1">
    <source>
        <dbReference type="Pfam" id="PF13577"/>
    </source>
</evidence>
<dbReference type="Pfam" id="PF13577">
    <property type="entry name" value="SnoaL_4"/>
    <property type="match status" value="1"/>
</dbReference>
<dbReference type="AlphaFoldDB" id="A0A5J5J418"/>
<dbReference type="InterPro" id="IPR037401">
    <property type="entry name" value="SnoaL-like"/>
</dbReference>
<proteinExistence type="predicted"/>
<organism evidence="2 3">
    <name type="scientific">Microbacterium rhizomatis</name>
    <dbReference type="NCBI Taxonomy" id="1631477"/>
    <lineage>
        <taxon>Bacteria</taxon>
        <taxon>Bacillati</taxon>
        <taxon>Actinomycetota</taxon>
        <taxon>Actinomycetes</taxon>
        <taxon>Micrococcales</taxon>
        <taxon>Microbacteriaceae</taxon>
        <taxon>Microbacterium</taxon>
    </lineage>
</organism>
<sequence length="179" mass="19450">MTPGGLAVALISSVERLLAEDAVRRALLAYCRGVDRGDAALAVSAYHPDGVDHHGTWDGRVDGHFADALARLVDRTRSTVHVLGPSAFDWIDTRTVRVESNVMALHEVEVDGRRTIEHLHGRYLDLFTCTDGDWAISERMFVHDLDFLDDRAAAAYPPHVFANGARGADDPAHGAGRAG</sequence>
<evidence type="ECO:0000313" key="3">
    <source>
        <dbReference type="Proteomes" id="UP000325827"/>
    </source>
</evidence>
<dbReference type="InterPro" id="IPR032710">
    <property type="entry name" value="NTF2-like_dom_sf"/>
</dbReference>
<dbReference type="Gene3D" id="3.10.450.50">
    <property type="match status" value="1"/>
</dbReference>
<dbReference type="SUPFAM" id="SSF54427">
    <property type="entry name" value="NTF2-like"/>
    <property type="match status" value="1"/>
</dbReference>